<reference evidence="3" key="1">
    <citation type="journal article" date="2019" name="Int. J. Syst. Evol. Microbiol.">
        <title>The Global Catalogue of Microorganisms (GCM) 10K type strain sequencing project: providing services to taxonomists for standard genome sequencing and annotation.</title>
        <authorList>
            <consortium name="The Broad Institute Genomics Platform"/>
            <consortium name="The Broad Institute Genome Sequencing Center for Infectious Disease"/>
            <person name="Wu L."/>
            <person name="Ma J."/>
        </authorList>
    </citation>
    <scope>NUCLEOTIDE SEQUENCE [LARGE SCALE GENOMIC DNA]</scope>
    <source>
        <strain evidence="3">CCUG 61485</strain>
    </source>
</reference>
<organism evidence="2 3">
    <name type="scientific">Namhaeicola litoreus</name>
    <dbReference type="NCBI Taxonomy" id="1052145"/>
    <lineage>
        <taxon>Bacteria</taxon>
        <taxon>Pseudomonadati</taxon>
        <taxon>Bacteroidota</taxon>
        <taxon>Flavobacteriia</taxon>
        <taxon>Flavobacteriales</taxon>
        <taxon>Flavobacteriaceae</taxon>
        <taxon>Namhaeicola</taxon>
    </lineage>
</organism>
<gene>
    <name evidence="2" type="ORF">ACFQ39_06845</name>
</gene>
<keyword evidence="1" id="KW-0175">Coiled coil</keyword>
<sequence>MEENRERQIKEMIGELKRLADMEQYEELKSKTLELYNSLVILSFQTNNDKKEELSLDHVEPVLEEKQETLVDFDQLKENLLKAIKGNEKVEEEETEVDEPFFVPKFDAVIEDYTLKEEFKDTYSLDDAEKLLEAKPEKLKQLSLHEKLSSNSIQVGLNDRIAFVNNLFNFSQSDFNKVLHFLNDCKTKDEAIQYIQYNVKPKYNWKGKEELEDRLMILIDRKFI</sequence>
<accession>A0ABW3Y1L3</accession>
<comment type="caution">
    <text evidence="2">The sequence shown here is derived from an EMBL/GenBank/DDBJ whole genome shotgun (WGS) entry which is preliminary data.</text>
</comment>
<keyword evidence="3" id="KW-1185">Reference proteome</keyword>
<name>A0ABW3Y1L3_9FLAO</name>
<proteinExistence type="predicted"/>
<dbReference type="RefSeq" id="WP_377177378.1">
    <property type="nucleotide sequence ID" value="NZ_JBHTMY010000002.1"/>
</dbReference>
<protein>
    <submittedName>
        <fullName evidence="2">Uncharacterized protein</fullName>
    </submittedName>
</protein>
<evidence type="ECO:0000313" key="2">
    <source>
        <dbReference type="EMBL" id="MFD1315330.1"/>
    </source>
</evidence>
<evidence type="ECO:0000313" key="3">
    <source>
        <dbReference type="Proteomes" id="UP001597201"/>
    </source>
</evidence>
<dbReference type="EMBL" id="JBHTMY010000002">
    <property type="protein sequence ID" value="MFD1315330.1"/>
    <property type="molecule type" value="Genomic_DNA"/>
</dbReference>
<feature type="coiled-coil region" evidence="1">
    <location>
        <begin position="63"/>
        <end position="93"/>
    </location>
</feature>
<dbReference type="Proteomes" id="UP001597201">
    <property type="component" value="Unassembled WGS sequence"/>
</dbReference>
<evidence type="ECO:0000256" key="1">
    <source>
        <dbReference type="SAM" id="Coils"/>
    </source>
</evidence>